<dbReference type="EMBL" id="JAGXBY010000002">
    <property type="protein sequence ID" value="MBS3679846.1"/>
    <property type="molecule type" value="Genomic_DNA"/>
</dbReference>
<dbReference type="InterPro" id="IPR038765">
    <property type="entry name" value="Papain-like_cys_pep_sf"/>
</dbReference>
<dbReference type="SUPFAM" id="SSF54001">
    <property type="entry name" value="Cysteine proteinases"/>
    <property type="match status" value="1"/>
</dbReference>
<feature type="domain" description="Butirosin biosynthesis protein H N-terminal" evidence="1">
    <location>
        <begin position="16"/>
        <end position="142"/>
    </location>
</feature>
<dbReference type="Pfam" id="PF14399">
    <property type="entry name" value="BtrH_N"/>
    <property type="match status" value="1"/>
</dbReference>
<feature type="domain" description="DUF4872" evidence="2">
    <location>
        <begin position="158"/>
        <end position="321"/>
    </location>
</feature>
<comment type="caution">
    <text evidence="3">The sequence shown here is derived from an EMBL/GenBank/DDBJ whole genome shotgun (WGS) entry which is preliminary data.</text>
</comment>
<dbReference type="Proteomes" id="UP000681870">
    <property type="component" value="Unassembled WGS sequence"/>
</dbReference>
<sequence>MKKFVLNDFQHKKGLHCSSTAIMNVCFYYGHHLSEAMCFGIGEGLDFIYTANPNATPQISLIGRSPFFEPVFFKNIGYDWRIKRLGNLDHKTIKSNLIKGNPSILITDLYYLDYVNSKNYYSGHSIVITGYDDEKKQYFISDSLNSQIEKSSYESVENAISSIAPPLYINNQHFYLDYFQIQEVFEAGLIALKKNALKMLKPPKHNMGAQGMELALSQMNKWSSINDWSMFCILVYEMNEKRGSGGAAFRNLFKDFLAELSVYYQFLLEFHEKFSKICEIWGEFLAVVGEAGVRQNSSLLIKAEKLFKEIVWKEKDFYQTLVKEVDNYGINIEGYKKLSRR</sequence>
<reference evidence="3 4" key="1">
    <citation type="submission" date="2021-05" db="EMBL/GenBank/DDBJ databases">
        <title>Ornithinibacillus massiliensis sp. nov.</title>
        <authorList>
            <person name="Iwaza R."/>
            <person name="Lagier J.-C."/>
            <person name="Raoult D."/>
        </authorList>
    </citation>
    <scope>NUCLEOTIDE SEQUENCE [LARGE SCALE GENOMIC DNA]</scope>
    <source>
        <strain evidence="3 4">Marseille-P3601</strain>
    </source>
</reference>
<dbReference type="Pfam" id="PF16169">
    <property type="entry name" value="DUF4872"/>
    <property type="match status" value="1"/>
</dbReference>
<proteinExistence type="predicted"/>
<name>A0ABS5MBY8_9BACI</name>
<evidence type="ECO:0000259" key="2">
    <source>
        <dbReference type="Pfam" id="PF16169"/>
    </source>
</evidence>
<evidence type="ECO:0000313" key="3">
    <source>
        <dbReference type="EMBL" id="MBS3679846.1"/>
    </source>
</evidence>
<gene>
    <name evidence="3" type="ORF">KGF86_06440</name>
</gene>
<evidence type="ECO:0000313" key="4">
    <source>
        <dbReference type="Proteomes" id="UP000681870"/>
    </source>
</evidence>
<accession>A0ABS5MBY8</accession>
<dbReference type="Gene3D" id="3.90.70.10">
    <property type="entry name" value="Cysteine proteinases"/>
    <property type="match status" value="1"/>
</dbReference>
<dbReference type="InterPro" id="IPR026935">
    <property type="entry name" value="BtrH_N"/>
</dbReference>
<organism evidence="3 4">
    <name type="scientific">Ornithinibacillus massiliensis</name>
    <dbReference type="NCBI Taxonomy" id="1944633"/>
    <lineage>
        <taxon>Bacteria</taxon>
        <taxon>Bacillati</taxon>
        <taxon>Bacillota</taxon>
        <taxon>Bacilli</taxon>
        <taxon>Bacillales</taxon>
        <taxon>Bacillaceae</taxon>
        <taxon>Ornithinibacillus</taxon>
    </lineage>
</organism>
<evidence type="ECO:0000259" key="1">
    <source>
        <dbReference type="Pfam" id="PF14399"/>
    </source>
</evidence>
<dbReference type="RefSeq" id="WP_211741403.1">
    <property type="nucleotide sequence ID" value="NZ_JAGXBY010000002.1"/>
</dbReference>
<protein>
    <submittedName>
        <fullName evidence="3">DUF4872 domain-containing protein</fullName>
    </submittedName>
</protein>
<keyword evidence="4" id="KW-1185">Reference proteome</keyword>
<dbReference type="InterPro" id="IPR032369">
    <property type="entry name" value="DUF4872"/>
</dbReference>